<reference evidence="1" key="1">
    <citation type="submission" date="2018-02" db="EMBL/GenBank/DDBJ databases">
        <title>Rhizophora mucronata_Transcriptome.</title>
        <authorList>
            <person name="Meera S.P."/>
            <person name="Sreeshan A."/>
            <person name="Augustine A."/>
        </authorList>
    </citation>
    <scope>NUCLEOTIDE SEQUENCE</scope>
    <source>
        <tissue evidence="1">Leaf</tissue>
    </source>
</reference>
<organism evidence="1">
    <name type="scientific">Rhizophora mucronata</name>
    <name type="common">Asiatic mangrove</name>
    <dbReference type="NCBI Taxonomy" id="61149"/>
    <lineage>
        <taxon>Eukaryota</taxon>
        <taxon>Viridiplantae</taxon>
        <taxon>Streptophyta</taxon>
        <taxon>Embryophyta</taxon>
        <taxon>Tracheophyta</taxon>
        <taxon>Spermatophyta</taxon>
        <taxon>Magnoliopsida</taxon>
        <taxon>eudicotyledons</taxon>
        <taxon>Gunneridae</taxon>
        <taxon>Pentapetalae</taxon>
        <taxon>rosids</taxon>
        <taxon>fabids</taxon>
        <taxon>Malpighiales</taxon>
        <taxon>Rhizophoraceae</taxon>
        <taxon>Rhizophora</taxon>
    </lineage>
</organism>
<accession>A0A2P2PBG6</accession>
<dbReference type="EMBL" id="GGEC01071583">
    <property type="protein sequence ID" value="MBX52067.1"/>
    <property type="molecule type" value="Transcribed_RNA"/>
</dbReference>
<proteinExistence type="predicted"/>
<sequence>MQLRNLGKYLLKMNFLLDQSRRTFQKNWVSNHTRLASGSRMLVT</sequence>
<name>A0A2P2PBG6_RHIMU</name>
<dbReference type="AlphaFoldDB" id="A0A2P2PBG6"/>
<protein>
    <submittedName>
        <fullName evidence="1">Uncharacterized protein</fullName>
    </submittedName>
</protein>
<evidence type="ECO:0000313" key="1">
    <source>
        <dbReference type="EMBL" id="MBX52067.1"/>
    </source>
</evidence>